<dbReference type="PATRIC" id="fig|284581.3.peg.629"/>
<name>A0A0M0LHJ5_9BACI</name>
<organism evidence="3 4">
    <name type="scientific">Priestia koreensis</name>
    <dbReference type="NCBI Taxonomy" id="284581"/>
    <lineage>
        <taxon>Bacteria</taxon>
        <taxon>Bacillati</taxon>
        <taxon>Bacillota</taxon>
        <taxon>Bacilli</taxon>
        <taxon>Bacillales</taxon>
        <taxon>Bacillaceae</taxon>
        <taxon>Priestia</taxon>
    </lineage>
</organism>
<protein>
    <submittedName>
        <fullName evidence="3">Uncharacterized protein</fullName>
    </submittedName>
</protein>
<dbReference type="Proteomes" id="UP000037558">
    <property type="component" value="Unassembled WGS sequence"/>
</dbReference>
<keyword evidence="4" id="KW-1185">Reference proteome</keyword>
<dbReference type="AlphaFoldDB" id="A0A0M0LHJ5"/>
<evidence type="ECO:0000313" key="4">
    <source>
        <dbReference type="Proteomes" id="UP000037558"/>
    </source>
</evidence>
<sequence>MSITLISIIFVGLIAAFILITLLSTIKSGKKETSSTPKSYADEEENEPYEQGHSFHSWSNDADGDGNDDAH</sequence>
<accession>A0A0M0LHJ5</accession>
<feature type="region of interest" description="Disordered" evidence="1">
    <location>
        <begin position="29"/>
        <end position="71"/>
    </location>
</feature>
<feature type="transmembrane region" description="Helical" evidence="2">
    <location>
        <begin position="6"/>
        <end position="26"/>
    </location>
</feature>
<reference evidence="4" key="1">
    <citation type="submission" date="2015-08" db="EMBL/GenBank/DDBJ databases">
        <title>Fjat-14210 dsm16467.</title>
        <authorList>
            <person name="Liu B."/>
            <person name="Wang J."/>
            <person name="Zhu Y."/>
            <person name="Liu G."/>
            <person name="Chen Q."/>
            <person name="Chen Z."/>
            <person name="Lan J."/>
            <person name="Che J."/>
            <person name="Ge C."/>
            <person name="Shi H."/>
            <person name="Pan Z."/>
            <person name="Liu X."/>
        </authorList>
    </citation>
    <scope>NUCLEOTIDE SEQUENCE [LARGE SCALE GENOMIC DNA]</scope>
    <source>
        <strain evidence="4">DSM 16467</strain>
    </source>
</reference>
<evidence type="ECO:0000256" key="2">
    <source>
        <dbReference type="SAM" id="Phobius"/>
    </source>
</evidence>
<keyword evidence="2" id="KW-0812">Transmembrane</keyword>
<evidence type="ECO:0000313" key="3">
    <source>
        <dbReference type="EMBL" id="KOO50514.1"/>
    </source>
</evidence>
<dbReference type="RefSeq" id="WP_053399676.1">
    <property type="nucleotide sequence ID" value="NZ_JAUKEN010000002.1"/>
</dbReference>
<dbReference type="EMBL" id="LILC01000002">
    <property type="protein sequence ID" value="KOO50514.1"/>
    <property type="molecule type" value="Genomic_DNA"/>
</dbReference>
<comment type="caution">
    <text evidence="3">The sequence shown here is derived from an EMBL/GenBank/DDBJ whole genome shotgun (WGS) entry which is preliminary data.</text>
</comment>
<keyword evidence="2" id="KW-1133">Transmembrane helix</keyword>
<proteinExistence type="predicted"/>
<feature type="compositionally biased region" description="Acidic residues" evidence="1">
    <location>
        <begin position="62"/>
        <end position="71"/>
    </location>
</feature>
<keyword evidence="2" id="KW-0472">Membrane</keyword>
<evidence type="ECO:0000256" key="1">
    <source>
        <dbReference type="SAM" id="MobiDB-lite"/>
    </source>
</evidence>
<gene>
    <name evidence="3" type="ORF">AMD01_01835</name>
</gene>